<sequence>MALGKDYAGQHCGLARALEVIGERWTMLVIRDAFYGVRRFNDFAVQLDAPKAVLTDRLRRLCDAGVLEKRLYRESPPRYEYVLTPRGERLWPALHSLVQWGQEFSEEPVTRVFTHTACGGRLDGNAFCPECGLTPPAGDVATRPGPGPQRDDPVSRALAAPHRLLEPLVVE</sequence>
<dbReference type="InterPro" id="IPR036388">
    <property type="entry name" value="WH-like_DNA-bd_sf"/>
</dbReference>
<evidence type="ECO:0000256" key="1">
    <source>
        <dbReference type="ARBA" id="ARBA00023015"/>
    </source>
</evidence>
<dbReference type="InterPro" id="IPR036390">
    <property type="entry name" value="WH_DNA-bd_sf"/>
</dbReference>
<keyword evidence="2" id="KW-0238">DNA-binding</keyword>
<dbReference type="EMBL" id="JBHSDK010000016">
    <property type="protein sequence ID" value="MFC4336198.1"/>
    <property type="molecule type" value="Genomic_DNA"/>
</dbReference>
<dbReference type="InterPro" id="IPR002577">
    <property type="entry name" value="HTH_HxlR"/>
</dbReference>
<protein>
    <submittedName>
        <fullName evidence="6">Winged helix-turn-helix transcriptional regulator</fullName>
    </submittedName>
</protein>
<evidence type="ECO:0000313" key="6">
    <source>
        <dbReference type="EMBL" id="MFC4336198.1"/>
    </source>
</evidence>
<dbReference type="Proteomes" id="UP001595823">
    <property type="component" value="Unassembled WGS sequence"/>
</dbReference>
<evidence type="ECO:0000256" key="2">
    <source>
        <dbReference type="ARBA" id="ARBA00023125"/>
    </source>
</evidence>
<proteinExistence type="predicted"/>
<feature type="domain" description="HTH hxlR-type" evidence="5">
    <location>
        <begin position="12"/>
        <end position="109"/>
    </location>
</feature>
<dbReference type="SUPFAM" id="SSF46785">
    <property type="entry name" value="Winged helix' DNA-binding domain"/>
    <property type="match status" value="1"/>
</dbReference>
<evidence type="ECO:0000313" key="7">
    <source>
        <dbReference type="Proteomes" id="UP001595823"/>
    </source>
</evidence>
<accession>A0ABV8U0P3</accession>
<evidence type="ECO:0000259" key="5">
    <source>
        <dbReference type="PROSITE" id="PS51118"/>
    </source>
</evidence>
<reference evidence="7" key="1">
    <citation type="journal article" date="2019" name="Int. J. Syst. Evol. Microbiol.">
        <title>The Global Catalogue of Microorganisms (GCM) 10K type strain sequencing project: providing services to taxonomists for standard genome sequencing and annotation.</title>
        <authorList>
            <consortium name="The Broad Institute Genomics Platform"/>
            <consortium name="The Broad Institute Genome Sequencing Center for Infectious Disease"/>
            <person name="Wu L."/>
            <person name="Ma J."/>
        </authorList>
    </citation>
    <scope>NUCLEOTIDE SEQUENCE [LARGE SCALE GENOMIC DNA]</scope>
    <source>
        <strain evidence="7">IBRC-M 10908</strain>
    </source>
</reference>
<dbReference type="RefSeq" id="WP_380621840.1">
    <property type="nucleotide sequence ID" value="NZ_JBHSDK010000016.1"/>
</dbReference>
<organism evidence="6 7">
    <name type="scientific">Salininema proteolyticum</name>
    <dbReference type="NCBI Taxonomy" id="1607685"/>
    <lineage>
        <taxon>Bacteria</taxon>
        <taxon>Bacillati</taxon>
        <taxon>Actinomycetota</taxon>
        <taxon>Actinomycetes</taxon>
        <taxon>Glycomycetales</taxon>
        <taxon>Glycomycetaceae</taxon>
        <taxon>Salininema</taxon>
    </lineage>
</organism>
<evidence type="ECO:0000256" key="3">
    <source>
        <dbReference type="ARBA" id="ARBA00023163"/>
    </source>
</evidence>
<keyword evidence="7" id="KW-1185">Reference proteome</keyword>
<evidence type="ECO:0000256" key="4">
    <source>
        <dbReference type="SAM" id="MobiDB-lite"/>
    </source>
</evidence>
<feature type="region of interest" description="Disordered" evidence="4">
    <location>
        <begin position="138"/>
        <end position="158"/>
    </location>
</feature>
<comment type="caution">
    <text evidence="6">The sequence shown here is derived from an EMBL/GenBank/DDBJ whole genome shotgun (WGS) entry which is preliminary data.</text>
</comment>
<dbReference type="PANTHER" id="PTHR33204:SF18">
    <property type="entry name" value="TRANSCRIPTIONAL REGULATORY PROTEIN"/>
    <property type="match status" value="1"/>
</dbReference>
<keyword evidence="3" id="KW-0804">Transcription</keyword>
<keyword evidence="1" id="KW-0805">Transcription regulation</keyword>
<dbReference type="PROSITE" id="PS51118">
    <property type="entry name" value="HTH_HXLR"/>
    <property type="match status" value="1"/>
</dbReference>
<name>A0ABV8U0P3_9ACTN</name>
<gene>
    <name evidence="6" type="ORF">ACFPET_13405</name>
</gene>
<dbReference type="PANTHER" id="PTHR33204">
    <property type="entry name" value="TRANSCRIPTIONAL REGULATOR, MARR FAMILY"/>
    <property type="match status" value="1"/>
</dbReference>
<dbReference type="Pfam" id="PF01638">
    <property type="entry name" value="HxlR"/>
    <property type="match status" value="1"/>
</dbReference>
<dbReference type="Gene3D" id="1.10.10.10">
    <property type="entry name" value="Winged helix-like DNA-binding domain superfamily/Winged helix DNA-binding domain"/>
    <property type="match status" value="1"/>
</dbReference>